<dbReference type="PANTHER" id="PTHR45947">
    <property type="entry name" value="SULFOQUINOVOSYL TRANSFERASE SQD2"/>
    <property type="match status" value="1"/>
</dbReference>
<dbReference type="Gene3D" id="3.40.50.2000">
    <property type="entry name" value="Glycogen Phosphorylase B"/>
    <property type="match status" value="1"/>
</dbReference>
<evidence type="ECO:0000313" key="3">
    <source>
        <dbReference type="Proteomes" id="UP001324993"/>
    </source>
</evidence>
<name>A0ABZ0RJ78_9BACT</name>
<evidence type="ECO:0000313" key="2">
    <source>
        <dbReference type="EMBL" id="WPJ94987.1"/>
    </source>
</evidence>
<gene>
    <name evidence="2" type="ORF">SH580_16285</name>
</gene>
<dbReference type="GO" id="GO:0016757">
    <property type="term" value="F:glycosyltransferase activity"/>
    <property type="evidence" value="ECO:0007669"/>
    <property type="project" value="UniProtKB-KW"/>
</dbReference>
<accession>A0ABZ0RJ78</accession>
<keyword evidence="2" id="KW-0328">Glycosyltransferase</keyword>
<dbReference type="Proteomes" id="UP001324993">
    <property type="component" value="Chromosome"/>
</dbReference>
<proteinExistence type="predicted"/>
<dbReference type="RefSeq" id="WP_319831889.1">
    <property type="nucleotide sequence ID" value="NZ_CP138858.1"/>
</dbReference>
<keyword evidence="3" id="KW-1185">Reference proteome</keyword>
<reference evidence="2 3" key="1">
    <citation type="submission" date="2023-11" db="EMBL/GenBank/DDBJ databases">
        <title>Coraliomargarita sp. nov., isolated from marine algae.</title>
        <authorList>
            <person name="Lee J.K."/>
            <person name="Baek J.H."/>
            <person name="Kim J.M."/>
            <person name="Choi D.G."/>
            <person name="Jeon C.O."/>
        </authorList>
    </citation>
    <scope>NUCLEOTIDE SEQUENCE [LARGE SCALE GENOMIC DNA]</scope>
    <source>
        <strain evidence="2 3">J2-16</strain>
    </source>
</reference>
<evidence type="ECO:0000259" key="1">
    <source>
        <dbReference type="Pfam" id="PF00534"/>
    </source>
</evidence>
<dbReference type="EMBL" id="CP138858">
    <property type="protein sequence ID" value="WPJ94987.1"/>
    <property type="molecule type" value="Genomic_DNA"/>
</dbReference>
<protein>
    <submittedName>
        <fullName evidence="2">Glycosyltransferase</fullName>
        <ecNumber evidence="2">2.4.-.-</ecNumber>
    </submittedName>
</protein>
<dbReference type="SUPFAM" id="SSF53756">
    <property type="entry name" value="UDP-Glycosyltransferase/glycogen phosphorylase"/>
    <property type="match status" value="1"/>
</dbReference>
<sequence length="390" mass="44521">MPGHLGGGPVRALVNLIDHLHTTHEFFIFTRNHDYLDHRDYSQIEPNVWQHQTRASVYYTKSQEASRSLLEQIKCVQPDWIYLNGALPPLTRMLLRLRQTDAEVRQVPILLAPHGNLSGSTLAHHRLRKQVWLLFARWRKLYSEVIWHAASVRETEQIRMVFGQQAQIREIPMAPSFAESEPLLAAAEVSPLGSKSESSSRASTFRLVYFGRLSPEKNLPFAFQLLAKFARQHPQQQICYDLIGSGCDAYLQELQKLATQLPTNVQIHFVGQLSPDALALRLRGGFTHSAPPYHALLMPSLTENFSYTVLESLQAGIPVLISDQTPWHELAERGLGWDLKLHDLNTWLSALEFLQAESEVERIDRRQRCRLFAVDWIASYASQACKLFAL</sequence>
<dbReference type="Pfam" id="PF00534">
    <property type="entry name" value="Glycos_transf_1"/>
    <property type="match status" value="1"/>
</dbReference>
<dbReference type="EC" id="2.4.-.-" evidence="2"/>
<dbReference type="InterPro" id="IPR001296">
    <property type="entry name" value="Glyco_trans_1"/>
</dbReference>
<dbReference type="PANTHER" id="PTHR45947:SF3">
    <property type="entry name" value="SULFOQUINOVOSYL TRANSFERASE SQD2"/>
    <property type="match status" value="1"/>
</dbReference>
<keyword evidence="2" id="KW-0808">Transferase</keyword>
<organism evidence="2 3">
    <name type="scientific">Coraliomargarita algicola</name>
    <dbReference type="NCBI Taxonomy" id="3092156"/>
    <lineage>
        <taxon>Bacteria</taxon>
        <taxon>Pseudomonadati</taxon>
        <taxon>Verrucomicrobiota</taxon>
        <taxon>Opitutia</taxon>
        <taxon>Puniceicoccales</taxon>
        <taxon>Coraliomargaritaceae</taxon>
        <taxon>Coraliomargarita</taxon>
    </lineage>
</organism>
<dbReference type="InterPro" id="IPR050194">
    <property type="entry name" value="Glycosyltransferase_grp1"/>
</dbReference>
<feature type="domain" description="Glycosyl transferase family 1" evidence="1">
    <location>
        <begin position="204"/>
        <end position="328"/>
    </location>
</feature>